<evidence type="ECO:0000256" key="5">
    <source>
        <dbReference type="ARBA" id="ARBA00023014"/>
    </source>
</evidence>
<evidence type="ECO:0000256" key="1">
    <source>
        <dbReference type="ARBA" id="ARBA00022714"/>
    </source>
</evidence>
<dbReference type="AlphaFoldDB" id="A0A379DDC1"/>
<evidence type="ECO:0000313" key="9">
    <source>
        <dbReference type="Proteomes" id="UP000254777"/>
    </source>
</evidence>
<protein>
    <submittedName>
        <fullName evidence="8">Nicotinate dehydrogenase small FeS subunit</fullName>
        <ecNumber evidence="8">1.17.1.5</ecNumber>
    </submittedName>
</protein>
<dbReference type="Gene3D" id="3.10.20.30">
    <property type="match status" value="1"/>
</dbReference>
<keyword evidence="3 8" id="KW-0560">Oxidoreductase</keyword>
<dbReference type="Pfam" id="PF01799">
    <property type="entry name" value="Fer2_2"/>
    <property type="match status" value="1"/>
</dbReference>
<dbReference type="PROSITE" id="PS00197">
    <property type="entry name" value="2FE2S_FER_1"/>
    <property type="match status" value="1"/>
</dbReference>
<evidence type="ECO:0000256" key="3">
    <source>
        <dbReference type="ARBA" id="ARBA00023002"/>
    </source>
</evidence>
<dbReference type="InterPro" id="IPR012675">
    <property type="entry name" value="Beta-grasp_dom_sf"/>
</dbReference>
<evidence type="ECO:0000256" key="4">
    <source>
        <dbReference type="ARBA" id="ARBA00023004"/>
    </source>
</evidence>
<gene>
    <name evidence="8" type="primary">ndhS</name>
    <name evidence="8" type="ORF">NCTC11088_01389</name>
</gene>
<feature type="domain" description="2Fe-2S ferredoxin-type" evidence="7">
    <location>
        <begin position="1"/>
        <end position="77"/>
    </location>
</feature>
<dbReference type="InterPro" id="IPR036010">
    <property type="entry name" value="2Fe-2S_ferredoxin-like_sf"/>
</dbReference>
<dbReference type="SUPFAM" id="SSF47741">
    <property type="entry name" value="CO dehydrogenase ISP C-domain like"/>
    <property type="match status" value="1"/>
</dbReference>
<evidence type="ECO:0000313" key="8">
    <source>
        <dbReference type="EMBL" id="SUB75591.1"/>
    </source>
</evidence>
<dbReference type="InterPro" id="IPR001041">
    <property type="entry name" value="2Fe-2S_ferredoxin-type"/>
</dbReference>
<dbReference type="InterPro" id="IPR036884">
    <property type="entry name" value="2Fe-2S-bd_dom_sf"/>
</dbReference>
<dbReference type="Gene3D" id="1.10.150.120">
    <property type="entry name" value="[2Fe-2S]-binding domain"/>
    <property type="match status" value="1"/>
</dbReference>
<dbReference type="EMBL" id="UGTH01000001">
    <property type="protein sequence ID" value="SUB75591.1"/>
    <property type="molecule type" value="Genomic_DNA"/>
</dbReference>
<keyword evidence="5" id="KW-0411">Iron-sulfur</keyword>
<dbReference type="InterPro" id="IPR051452">
    <property type="entry name" value="Diverse_Oxidoreductases"/>
</dbReference>
<evidence type="ECO:0000256" key="2">
    <source>
        <dbReference type="ARBA" id="ARBA00022723"/>
    </source>
</evidence>
<evidence type="ECO:0000256" key="6">
    <source>
        <dbReference type="ARBA" id="ARBA00060707"/>
    </source>
</evidence>
<keyword evidence="2" id="KW-0479">Metal-binding</keyword>
<keyword evidence="1" id="KW-0001">2Fe-2S</keyword>
<dbReference type="FunFam" id="3.10.20.30:FF:000020">
    <property type="entry name" value="Xanthine dehydrogenase iron-sulfur subunit"/>
    <property type="match status" value="1"/>
</dbReference>
<name>A0A379DDC1_9FIRM</name>
<dbReference type="GO" id="GO:0050138">
    <property type="term" value="F:nicotinate dehydrogenase activity"/>
    <property type="evidence" value="ECO:0007669"/>
    <property type="project" value="UniProtKB-EC"/>
</dbReference>
<organism evidence="8 9">
    <name type="scientific">Peptoniphilus indolicus</name>
    <dbReference type="NCBI Taxonomy" id="33030"/>
    <lineage>
        <taxon>Bacteria</taxon>
        <taxon>Bacillati</taxon>
        <taxon>Bacillota</taxon>
        <taxon>Tissierellia</taxon>
        <taxon>Tissierellales</taxon>
        <taxon>Peptoniphilaceae</taxon>
        <taxon>Peptoniphilus</taxon>
    </lineage>
</organism>
<sequence length="154" mass="16658">MNITCNINGAEVSADVSEKTRLIDFLRDELHLTGTKEGCSEGECGACTVIVNKRAVTSCTMLAAQVDDCEVLTIEGLKQNGEFDILQEKFVEHGAVQCGFCSPGFIMSAKALMMNNSNPTMDNIKRAIEGNLCRCTGYIKIIEAIDAAVKEVSK</sequence>
<dbReference type="CDD" id="cd00207">
    <property type="entry name" value="fer2"/>
    <property type="match status" value="1"/>
</dbReference>
<proteinExistence type="predicted"/>
<reference evidence="8 9" key="1">
    <citation type="submission" date="2018-06" db="EMBL/GenBank/DDBJ databases">
        <authorList>
            <consortium name="Pathogen Informatics"/>
            <person name="Doyle S."/>
        </authorList>
    </citation>
    <scope>NUCLEOTIDE SEQUENCE [LARGE SCALE GENOMIC DNA]</scope>
    <source>
        <strain evidence="8 9">NCTC11088</strain>
    </source>
</reference>
<dbReference type="InterPro" id="IPR006058">
    <property type="entry name" value="2Fe2S_fd_BS"/>
</dbReference>
<dbReference type="GO" id="GO:0051537">
    <property type="term" value="F:2 iron, 2 sulfur cluster binding"/>
    <property type="evidence" value="ECO:0007669"/>
    <property type="project" value="UniProtKB-KW"/>
</dbReference>
<dbReference type="PANTHER" id="PTHR44379:SF8">
    <property type="entry name" value="XANTHINE DEHYDROGENASE IRON-SULFUR-BINDING SUBUNIT XDHC-RELATED"/>
    <property type="match status" value="1"/>
</dbReference>
<dbReference type="InterPro" id="IPR002888">
    <property type="entry name" value="2Fe-2S-bd"/>
</dbReference>
<dbReference type="RefSeq" id="WP_004819602.1">
    <property type="nucleotide sequence ID" value="NZ_UGTH01000001.1"/>
</dbReference>
<dbReference type="Pfam" id="PF00111">
    <property type="entry name" value="Fer2"/>
    <property type="match status" value="1"/>
</dbReference>
<accession>A0A379DDC1</accession>
<dbReference type="Proteomes" id="UP000254777">
    <property type="component" value="Unassembled WGS sequence"/>
</dbReference>
<dbReference type="GO" id="GO:0046872">
    <property type="term" value="F:metal ion binding"/>
    <property type="evidence" value="ECO:0007669"/>
    <property type="project" value="UniProtKB-KW"/>
</dbReference>
<dbReference type="SUPFAM" id="SSF54292">
    <property type="entry name" value="2Fe-2S ferredoxin-like"/>
    <property type="match status" value="1"/>
</dbReference>
<keyword evidence="4" id="KW-0408">Iron</keyword>
<evidence type="ECO:0000259" key="7">
    <source>
        <dbReference type="PROSITE" id="PS51085"/>
    </source>
</evidence>
<dbReference type="PANTHER" id="PTHR44379">
    <property type="entry name" value="OXIDOREDUCTASE WITH IRON-SULFUR SUBUNIT"/>
    <property type="match status" value="1"/>
</dbReference>
<comment type="pathway">
    <text evidence="6">Alkaloid degradation; nicotine degradation.</text>
</comment>
<dbReference type="EC" id="1.17.1.5" evidence="8"/>
<dbReference type="PROSITE" id="PS51085">
    <property type="entry name" value="2FE2S_FER_2"/>
    <property type="match status" value="1"/>
</dbReference>